<dbReference type="AlphaFoldDB" id="A0A067SML9"/>
<gene>
    <name evidence="1" type="ORF">GALMADRAFT_79185</name>
</gene>
<dbReference type="Proteomes" id="UP000027222">
    <property type="component" value="Unassembled WGS sequence"/>
</dbReference>
<dbReference type="HOGENOM" id="CLU_166304_0_0_1"/>
<keyword evidence="2" id="KW-1185">Reference proteome</keyword>
<accession>A0A067SML9</accession>
<evidence type="ECO:0000313" key="1">
    <source>
        <dbReference type="EMBL" id="KDR67993.1"/>
    </source>
</evidence>
<proteinExistence type="predicted"/>
<sequence length="110" mass="12513">MFADGSIAVALVKNQVMIVQAARTHTKREKYLDVRTYTPFGEGVFLATDVPSARISSSDLLTVLPPLEDNRLLTQGMLELPKKAFSQYMELTSRHQKRYESLWSAWVSKH</sequence>
<dbReference type="OrthoDB" id="3212455at2759"/>
<name>A0A067SML9_GALM3</name>
<reference evidence="2" key="1">
    <citation type="journal article" date="2014" name="Proc. Natl. Acad. Sci. U.S.A.">
        <title>Extensive sampling of basidiomycete genomes demonstrates inadequacy of the white-rot/brown-rot paradigm for wood decay fungi.</title>
        <authorList>
            <person name="Riley R."/>
            <person name="Salamov A.A."/>
            <person name="Brown D.W."/>
            <person name="Nagy L.G."/>
            <person name="Floudas D."/>
            <person name="Held B.W."/>
            <person name="Levasseur A."/>
            <person name="Lombard V."/>
            <person name="Morin E."/>
            <person name="Otillar R."/>
            <person name="Lindquist E.A."/>
            <person name="Sun H."/>
            <person name="LaButti K.M."/>
            <person name="Schmutz J."/>
            <person name="Jabbour D."/>
            <person name="Luo H."/>
            <person name="Baker S.E."/>
            <person name="Pisabarro A.G."/>
            <person name="Walton J.D."/>
            <person name="Blanchette R.A."/>
            <person name="Henrissat B."/>
            <person name="Martin F."/>
            <person name="Cullen D."/>
            <person name="Hibbett D.S."/>
            <person name="Grigoriev I.V."/>
        </authorList>
    </citation>
    <scope>NUCLEOTIDE SEQUENCE [LARGE SCALE GENOMIC DNA]</scope>
    <source>
        <strain evidence="2">CBS 339.88</strain>
    </source>
</reference>
<dbReference type="EMBL" id="KL142411">
    <property type="protein sequence ID" value="KDR67993.1"/>
    <property type="molecule type" value="Genomic_DNA"/>
</dbReference>
<protein>
    <submittedName>
        <fullName evidence="1">Uncharacterized protein</fullName>
    </submittedName>
</protein>
<evidence type="ECO:0000313" key="2">
    <source>
        <dbReference type="Proteomes" id="UP000027222"/>
    </source>
</evidence>
<organism evidence="1 2">
    <name type="scientific">Galerina marginata (strain CBS 339.88)</name>
    <dbReference type="NCBI Taxonomy" id="685588"/>
    <lineage>
        <taxon>Eukaryota</taxon>
        <taxon>Fungi</taxon>
        <taxon>Dikarya</taxon>
        <taxon>Basidiomycota</taxon>
        <taxon>Agaricomycotina</taxon>
        <taxon>Agaricomycetes</taxon>
        <taxon>Agaricomycetidae</taxon>
        <taxon>Agaricales</taxon>
        <taxon>Agaricineae</taxon>
        <taxon>Strophariaceae</taxon>
        <taxon>Galerina</taxon>
    </lineage>
</organism>